<accession>A0A0D3BGR9</accession>
<evidence type="ECO:0000256" key="1">
    <source>
        <dbReference type="SAM" id="MobiDB-lite"/>
    </source>
</evidence>
<evidence type="ECO:0000313" key="2">
    <source>
        <dbReference type="EnsemblPlants" id="Bo3g120950.1"/>
    </source>
</evidence>
<proteinExistence type="predicted"/>
<dbReference type="Gramene" id="Bo3g120950.1">
    <property type="protein sequence ID" value="Bo3g120950.1"/>
    <property type="gene ID" value="Bo3g120950"/>
</dbReference>
<feature type="region of interest" description="Disordered" evidence="1">
    <location>
        <begin position="759"/>
        <end position="780"/>
    </location>
</feature>
<name>A0A0D3BGR9_BRAOL</name>
<dbReference type="AlphaFoldDB" id="A0A0D3BGR9"/>
<reference evidence="2" key="2">
    <citation type="submission" date="2015-03" db="UniProtKB">
        <authorList>
            <consortium name="EnsemblPlants"/>
        </authorList>
    </citation>
    <scope>IDENTIFICATION</scope>
</reference>
<organism evidence="2 3">
    <name type="scientific">Brassica oleracea var. oleracea</name>
    <dbReference type="NCBI Taxonomy" id="109376"/>
    <lineage>
        <taxon>Eukaryota</taxon>
        <taxon>Viridiplantae</taxon>
        <taxon>Streptophyta</taxon>
        <taxon>Embryophyta</taxon>
        <taxon>Tracheophyta</taxon>
        <taxon>Spermatophyta</taxon>
        <taxon>Magnoliopsida</taxon>
        <taxon>eudicotyledons</taxon>
        <taxon>Gunneridae</taxon>
        <taxon>Pentapetalae</taxon>
        <taxon>rosids</taxon>
        <taxon>malvids</taxon>
        <taxon>Brassicales</taxon>
        <taxon>Brassicaceae</taxon>
        <taxon>Brassiceae</taxon>
        <taxon>Brassica</taxon>
    </lineage>
</organism>
<dbReference type="EnsemblPlants" id="Bo3g120950.1">
    <property type="protein sequence ID" value="Bo3g120950.1"/>
    <property type="gene ID" value="Bo3g120950"/>
</dbReference>
<dbReference type="HOGENOM" id="CLU_279818_0_0_1"/>
<protein>
    <submittedName>
        <fullName evidence="2">Uncharacterized protein</fullName>
    </submittedName>
</protein>
<reference evidence="2 3" key="1">
    <citation type="journal article" date="2014" name="Genome Biol.">
        <title>Transcriptome and methylome profiling reveals relics of genome dominance in the mesopolyploid Brassica oleracea.</title>
        <authorList>
            <person name="Parkin I.A."/>
            <person name="Koh C."/>
            <person name="Tang H."/>
            <person name="Robinson S.J."/>
            <person name="Kagale S."/>
            <person name="Clarke W.E."/>
            <person name="Town C.D."/>
            <person name="Nixon J."/>
            <person name="Krishnakumar V."/>
            <person name="Bidwell S.L."/>
            <person name="Denoeud F."/>
            <person name="Belcram H."/>
            <person name="Links M.G."/>
            <person name="Just J."/>
            <person name="Clarke C."/>
            <person name="Bender T."/>
            <person name="Huebert T."/>
            <person name="Mason A.S."/>
            <person name="Pires J.C."/>
            <person name="Barker G."/>
            <person name="Moore J."/>
            <person name="Walley P.G."/>
            <person name="Manoli S."/>
            <person name="Batley J."/>
            <person name="Edwards D."/>
            <person name="Nelson M.N."/>
            <person name="Wang X."/>
            <person name="Paterson A.H."/>
            <person name="King G."/>
            <person name="Bancroft I."/>
            <person name="Chalhoub B."/>
            <person name="Sharpe A.G."/>
        </authorList>
    </citation>
    <scope>NUCLEOTIDE SEQUENCE</scope>
    <source>
        <strain evidence="2 3">cv. TO1000</strain>
    </source>
</reference>
<evidence type="ECO:0000313" key="3">
    <source>
        <dbReference type="Proteomes" id="UP000032141"/>
    </source>
</evidence>
<dbReference type="Proteomes" id="UP000032141">
    <property type="component" value="Chromosome C3"/>
</dbReference>
<keyword evidence="3" id="KW-1185">Reference proteome</keyword>
<sequence>MMSSEVSKHQLGTPKRSMTTREPPRQLPPLITKVMRPKSSAISFGARLIQSTNLRVILQFRAYQVVSEPLNRCQRRLFSQFEVLEFCDNLVEGVVKVLKDVSKIQKKSRTTRAPVAKPSLFINKKPKGKSENNIEDLKDFSDSLPIFDKYDEELMESWITCEDECDLPSPKLDLMFDIDNEETNGLTCFEPEHPSSLVIVSQVFEEEPLDYPHQEPRLDTRRPLDDGLGPIFDEEDELGPTFDEKAPSMTSINIENHLCFDPSTTPTPLSKEHCKELCIISYVPDLFDKVSSNDIKRSSLDHVEKSFELDLQQLVFYSRKSFDSFVFKENSFSLRSYGHELITGILFPSSYDLDDFMVSTLLEQNSHKAETDFCGDSVLKPTHSYSESDLELKLLCSESDQVRHVLKMIYGTSCLENILIYNTFFDKHVEPWIRNSQFELNLLCSKSEKLAHVLNFFFSNCAITCPGTILVYNTYFDRLHNDLKRVPHVRGKETLVSDMNKHKHLPCTYDPVILMFVLNVQDKHDQSPRGLRNISIDRAYKFKIWRWKYLRKTTSKLQGSKMYLRSNSFQEGGNDVPLGSAPGKTDMHGLIMESKLLKEESDQTEFICDSYTIYKLGRIKNDVPLGGAPGKTYMHGLIIESKRLEEESDQTEFICDSYAIYKSGRIKNDVPLGSAPGKTYMHGLIIETKRLEEESDQTEFICDSYAIYKSGRIKWYQSHSEVHSSSQPAILNSSDFRRSTMSFGLLINHEEKAARKAQEEKLREWSKEETPSTRTKEKTNKGLERWLGSFKVKIHQRITNSRPSPVLEEDQEAKDIEPDLSTVYVRVESMDDQMYQEEDLSPVFDEEKDLGPIFDEEENLGPIFDEEEELEAVSVLMAVQKVVEDVVDSGAEADHEKDLTTPYALGDILGSFSCDKLVQTFVWKEYDPVKLLRHEEGLQHFISELGEETRDQSNNMQSLAKKIAKVEKKNVGSFILECPDLRTNPIKGGGDDATQIISYILTRSLRYEPAKQLIIALLNGHFMGLVGLIHKVLDREKLMGLMQNVEALCSIRNQCLDLSKKCPPRNTSHDRIIYQSDGNSEIVNHAKGRNQSKSSTTKSFNIWSTVLVVGQINIPSQVFMVLRDL</sequence>
<feature type="region of interest" description="Disordered" evidence="1">
    <location>
        <begin position="1"/>
        <end position="26"/>
    </location>
</feature>